<proteinExistence type="predicted"/>
<accession>A0A6H1ZRD5</accession>
<name>A0A6H1ZRD5_9ZZZZ</name>
<evidence type="ECO:0000313" key="1">
    <source>
        <dbReference type="EMBL" id="QJA50022.1"/>
    </source>
</evidence>
<gene>
    <name evidence="1" type="ORF">TM448A01565_0013</name>
    <name evidence="2" type="ORF">TM448B00508_0014</name>
</gene>
<evidence type="ECO:0000313" key="2">
    <source>
        <dbReference type="EMBL" id="QJH95700.1"/>
    </source>
</evidence>
<reference evidence="1" key="1">
    <citation type="submission" date="2020-03" db="EMBL/GenBank/DDBJ databases">
        <title>The deep terrestrial virosphere.</title>
        <authorList>
            <person name="Holmfeldt K."/>
            <person name="Nilsson E."/>
            <person name="Simone D."/>
            <person name="Lopez-Fernandez M."/>
            <person name="Wu X."/>
            <person name="de Brujin I."/>
            <person name="Lundin D."/>
            <person name="Andersson A."/>
            <person name="Bertilsson S."/>
            <person name="Dopson M."/>
        </authorList>
    </citation>
    <scope>NUCLEOTIDE SEQUENCE</scope>
    <source>
        <strain evidence="1">TM448A01565</strain>
        <strain evidence="2">TM448B00508</strain>
    </source>
</reference>
<dbReference type="EMBL" id="MT144169">
    <property type="protein sequence ID" value="QJA50022.1"/>
    <property type="molecule type" value="Genomic_DNA"/>
</dbReference>
<organism evidence="1">
    <name type="scientific">viral metagenome</name>
    <dbReference type="NCBI Taxonomy" id="1070528"/>
    <lineage>
        <taxon>unclassified sequences</taxon>
        <taxon>metagenomes</taxon>
        <taxon>organismal metagenomes</taxon>
    </lineage>
</organism>
<dbReference type="AlphaFoldDB" id="A0A6H1ZRD5"/>
<protein>
    <submittedName>
        <fullName evidence="1">Uncharacterized protein</fullName>
    </submittedName>
</protein>
<dbReference type="EMBL" id="MT144627">
    <property type="protein sequence ID" value="QJH95700.1"/>
    <property type="molecule type" value="Genomic_DNA"/>
</dbReference>
<sequence>MNKPQTFNEWEPHIKALLRHIKSDTDLGIPTYCPLCRAIMHGDEYDCTECVCTAILTSRERGDGSGLKVACLKIGGFVDMSRQEGLMRKYKLLRRRIRDAKRRGRVI</sequence>